<feature type="domain" description="Lactate/malate dehydrogenase N-terminal" evidence="10">
    <location>
        <begin position="2"/>
        <end position="128"/>
    </location>
</feature>
<feature type="binding site" evidence="8">
    <location>
        <position position="81"/>
    </location>
    <ligand>
        <name>NAD(+)</name>
        <dbReference type="ChEBI" id="CHEBI:57540"/>
    </ligand>
</feature>
<feature type="active site" description="Proton acceptor" evidence="7">
    <location>
        <position position="161"/>
    </location>
</feature>
<dbReference type="PRINTS" id="PR00086">
    <property type="entry name" value="LLDHDRGNASE"/>
</dbReference>
<dbReference type="GO" id="GO:0006281">
    <property type="term" value="P:DNA repair"/>
    <property type="evidence" value="ECO:0007669"/>
    <property type="project" value="InterPro"/>
</dbReference>
<dbReference type="InterPro" id="IPR001557">
    <property type="entry name" value="L-lactate/malate_DH"/>
</dbReference>
<gene>
    <name evidence="12" type="ORF">R5R35_000036</name>
</gene>
<dbReference type="EMBL" id="JAZDUA010000188">
    <property type="protein sequence ID" value="KAK7865012.1"/>
    <property type="molecule type" value="Genomic_DNA"/>
</dbReference>
<evidence type="ECO:0000256" key="5">
    <source>
        <dbReference type="ARBA" id="ARBA00023027"/>
    </source>
</evidence>
<dbReference type="InterPro" id="IPR011304">
    <property type="entry name" value="L-lactate_DH"/>
</dbReference>
<dbReference type="AlphaFoldDB" id="A0AAN9VM27"/>
<comment type="catalytic activity">
    <reaction evidence="6 9">
        <text>(S)-lactate + NAD(+) = pyruvate + NADH + H(+)</text>
        <dbReference type="Rhea" id="RHEA:23444"/>
        <dbReference type="ChEBI" id="CHEBI:15361"/>
        <dbReference type="ChEBI" id="CHEBI:15378"/>
        <dbReference type="ChEBI" id="CHEBI:16651"/>
        <dbReference type="ChEBI" id="CHEBI:57540"/>
        <dbReference type="ChEBI" id="CHEBI:57945"/>
        <dbReference type="EC" id="1.1.1.27"/>
    </reaction>
</comment>
<keyword evidence="4 9" id="KW-0560">Oxidoreductase</keyword>
<dbReference type="GO" id="GO:0006089">
    <property type="term" value="P:lactate metabolic process"/>
    <property type="evidence" value="ECO:0007669"/>
    <property type="project" value="TreeGrafter"/>
</dbReference>
<proteinExistence type="inferred from homology"/>
<comment type="caution">
    <text evidence="12">The sequence shown here is derived from an EMBL/GenBank/DDBJ whole genome shotgun (WGS) entry which is preliminary data.</text>
</comment>
<reference evidence="12 13" key="1">
    <citation type="submission" date="2024-03" db="EMBL/GenBank/DDBJ databases">
        <title>The genome assembly and annotation of the cricket Gryllus longicercus Weissman &amp; Gray.</title>
        <authorList>
            <person name="Szrajer S."/>
            <person name="Gray D."/>
            <person name="Ylla G."/>
        </authorList>
    </citation>
    <scope>NUCLEOTIDE SEQUENCE [LARGE SCALE GENOMIC DNA]</scope>
    <source>
        <strain evidence="12">DAG 2021-001</strain>
        <tissue evidence="12">Whole body minus gut</tissue>
    </source>
</reference>
<dbReference type="PROSITE" id="PS00374">
    <property type="entry name" value="MGMT"/>
    <property type="match status" value="1"/>
</dbReference>
<dbReference type="PIRSF" id="PIRSF000102">
    <property type="entry name" value="Lac_mal_DH"/>
    <property type="match status" value="1"/>
</dbReference>
<dbReference type="PROSITE" id="PS00064">
    <property type="entry name" value="L_LDH"/>
    <property type="match status" value="1"/>
</dbReference>
<dbReference type="SUPFAM" id="SSF56327">
    <property type="entry name" value="LDH C-terminal domain-like"/>
    <property type="match status" value="1"/>
</dbReference>
<dbReference type="Pfam" id="PF00056">
    <property type="entry name" value="Ldh_1_N"/>
    <property type="match status" value="1"/>
</dbReference>
<dbReference type="SUPFAM" id="SSF51735">
    <property type="entry name" value="NAD(P)-binding Rossmann-fold domains"/>
    <property type="match status" value="1"/>
</dbReference>
<evidence type="ECO:0000313" key="13">
    <source>
        <dbReference type="Proteomes" id="UP001378592"/>
    </source>
</evidence>
<dbReference type="InterPro" id="IPR015955">
    <property type="entry name" value="Lactate_DH/Glyco_Ohase_4_C"/>
</dbReference>
<dbReference type="InterPro" id="IPR001497">
    <property type="entry name" value="MethylDNA_cys_MeTrfase_AS"/>
</dbReference>
<dbReference type="Proteomes" id="UP001378592">
    <property type="component" value="Unassembled WGS sequence"/>
</dbReference>
<dbReference type="InterPro" id="IPR018177">
    <property type="entry name" value="L-lactate_DH_AS"/>
</dbReference>
<dbReference type="NCBIfam" id="TIGR01771">
    <property type="entry name" value="L-LDH-NAD"/>
    <property type="match status" value="1"/>
</dbReference>
<evidence type="ECO:0000256" key="6">
    <source>
        <dbReference type="ARBA" id="ARBA00049258"/>
    </source>
</evidence>
<dbReference type="Pfam" id="PF02866">
    <property type="entry name" value="Ldh_1_C"/>
    <property type="match status" value="1"/>
</dbReference>
<evidence type="ECO:0000256" key="7">
    <source>
        <dbReference type="PIRSR" id="PIRSR000102-1"/>
    </source>
</evidence>
<dbReference type="Gene3D" id="3.90.110.10">
    <property type="entry name" value="Lactate dehydrogenase/glycoside hydrolase, family 4, C-terminal"/>
    <property type="match status" value="1"/>
</dbReference>
<evidence type="ECO:0000256" key="3">
    <source>
        <dbReference type="ARBA" id="ARBA00012967"/>
    </source>
</evidence>
<dbReference type="PANTHER" id="PTHR43128:SF16">
    <property type="entry name" value="L-LACTATE DEHYDROGENASE"/>
    <property type="match status" value="1"/>
</dbReference>
<dbReference type="PANTHER" id="PTHR43128">
    <property type="entry name" value="L-2-HYDROXYCARBOXYLATE DEHYDROGENASE (NAD(P)(+))"/>
    <property type="match status" value="1"/>
</dbReference>
<evidence type="ECO:0000256" key="2">
    <source>
        <dbReference type="ARBA" id="ARBA00006054"/>
    </source>
</evidence>
<evidence type="ECO:0000256" key="1">
    <source>
        <dbReference type="ARBA" id="ARBA00004843"/>
    </source>
</evidence>
<comment type="pathway">
    <text evidence="1 9">Fermentation; pyruvate fermentation to lactate; (S)-lactate from pyruvate: step 1/1.</text>
</comment>
<protein>
    <recommendedName>
        <fullName evidence="3 9">L-lactate dehydrogenase</fullName>
        <ecNumber evidence="3 9">1.1.1.27</ecNumber>
    </recommendedName>
</protein>
<feature type="binding site" evidence="8">
    <location>
        <position position="20"/>
    </location>
    <ligand>
        <name>NAD(+)</name>
        <dbReference type="ChEBI" id="CHEBI:57540"/>
    </ligand>
</feature>
<keyword evidence="5 8" id="KW-0520">NAD</keyword>
<organism evidence="12 13">
    <name type="scientific">Gryllus longicercus</name>
    <dbReference type="NCBI Taxonomy" id="2509291"/>
    <lineage>
        <taxon>Eukaryota</taxon>
        <taxon>Metazoa</taxon>
        <taxon>Ecdysozoa</taxon>
        <taxon>Arthropoda</taxon>
        <taxon>Hexapoda</taxon>
        <taxon>Insecta</taxon>
        <taxon>Pterygota</taxon>
        <taxon>Neoptera</taxon>
        <taxon>Polyneoptera</taxon>
        <taxon>Orthoptera</taxon>
        <taxon>Ensifera</taxon>
        <taxon>Gryllidea</taxon>
        <taxon>Grylloidea</taxon>
        <taxon>Gryllidae</taxon>
        <taxon>Gryllinae</taxon>
        <taxon>Gryllus</taxon>
    </lineage>
</organism>
<evidence type="ECO:0000259" key="11">
    <source>
        <dbReference type="Pfam" id="PF02866"/>
    </source>
</evidence>
<feature type="binding site" evidence="8">
    <location>
        <begin position="104"/>
        <end position="106"/>
    </location>
    <ligand>
        <name>NAD(+)</name>
        <dbReference type="ChEBI" id="CHEBI:57540"/>
    </ligand>
</feature>
<feature type="domain" description="Lactate/malate dehydrogenase C-terminal" evidence="11">
    <location>
        <begin position="133"/>
        <end position="291"/>
    </location>
</feature>
<evidence type="ECO:0000259" key="10">
    <source>
        <dbReference type="Pfam" id="PF00056"/>
    </source>
</evidence>
<evidence type="ECO:0000313" key="12">
    <source>
        <dbReference type="EMBL" id="KAK7865012.1"/>
    </source>
</evidence>
<keyword evidence="13" id="KW-1185">Reference proteome</keyword>
<evidence type="ECO:0000256" key="9">
    <source>
        <dbReference type="RuleBase" id="RU000496"/>
    </source>
</evidence>
<accession>A0AAN9VM27</accession>
<evidence type="ECO:0000256" key="4">
    <source>
        <dbReference type="ARBA" id="ARBA00023002"/>
    </source>
</evidence>
<dbReference type="EC" id="1.1.1.27" evidence="3 9"/>
<dbReference type="GO" id="GO:0004459">
    <property type="term" value="F:L-lactate dehydrogenase (NAD+) activity"/>
    <property type="evidence" value="ECO:0007669"/>
    <property type="project" value="UniProtKB-EC"/>
</dbReference>
<comment type="similarity">
    <text evidence="2">Belongs to the LDH/MDH superfamily. LDH family.</text>
</comment>
<sequence>MACVVGILMQKISNNLAMVDMNEKFLQGELLDLRHSSVYLNDAIICGGKDYSVSANSKVIIVTAGARQQKGESRLNLVQKNVEIFKCLIPELVKHSPDCILLIITNPVDVMTYVAWKLSGLPCHRVIGTGCALDSARFRFFIGDRLNVRPSNVHSWVIGEHGDSSVPVWSGVDVAGLRLREINPDVGTEDDKEKFSELHTKVVRSAYDVIQLKGYTSWAIGLTGASVTRSFLRNTGEINAVSIFAKGYFGIDKDVYLSLPCVLGRGGVSHVLRMRLTEEEACRLRKSADVVHEVVCSVKL</sequence>
<evidence type="ECO:0000256" key="8">
    <source>
        <dbReference type="PIRSR" id="PIRSR000102-3"/>
    </source>
</evidence>
<dbReference type="InterPro" id="IPR001236">
    <property type="entry name" value="Lactate/malate_DH_N"/>
</dbReference>
<name>A0AAN9VM27_9ORTH</name>
<dbReference type="GO" id="GO:0003908">
    <property type="term" value="F:methylated-DNA-[protein]-cysteine S-methyltransferase activity"/>
    <property type="evidence" value="ECO:0007669"/>
    <property type="project" value="InterPro"/>
</dbReference>
<dbReference type="InterPro" id="IPR022383">
    <property type="entry name" value="Lactate/malate_DH_C"/>
</dbReference>
<dbReference type="GO" id="GO:0005737">
    <property type="term" value="C:cytoplasm"/>
    <property type="evidence" value="ECO:0007669"/>
    <property type="project" value="InterPro"/>
</dbReference>
<dbReference type="InterPro" id="IPR036291">
    <property type="entry name" value="NAD(P)-bd_dom_sf"/>
</dbReference>
<dbReference type="CDD" id="cd05293">
    <property type="entry name" value="LDH_1"/>
    <property type="match status" value="1"/>
</dbReference>
<dbReference type="Gene3D" id="3.40.50.720">
    <property type="entry name" value="NAD(P)-binding Rossmann-like Domain"/>
    <property type="match status" value="1"/>
</dbReference>